<evidence type="ECO:0000313" key="2">
    <source>
        <dbReference type="Proteomes" id="UP001255856"/>
    </source>
</evidence>
<organism evidence="1 2">
    <name type="scientific">Prototheca wickerhamii</name>
    <dbReference type="NCBI Taxonomy" id="3111"/>
    <lineage>
        <taxon>Eukaryota</taxon>
        <taxon>Viridiplantae</taxon>
        <taxon>Chlorophyta</taxon>
        <taxon>core chlorophytes</taxon>
        <taxon>Trebouxiophyceae</taxon>
        <taxon>Chlorellales</taxon>
        <taxon>Chlorellaceae</taxon>
        <taxon>Prototheca</taxon>
    </lineage>
</organism>
<sequence length="295" mass="32155">MEVQGMEANPLCPQLPVFDLDVFLRQPEGSQQLCEALSRCLLEASALVVRDPRIDQAASDAFLDMMEDYFDQPRELKMPDVHPELAYQPELLRVAGAGPDAPTAPTGPDSKWRFFWRVGARPQHTRFAELNAPPVVPGAFGDRWAGTMDGWGLGLVRTAETVAQMAARGWGLAPDAFTQRMRHGPHLLAPTGVDLGAEPAPGAVFAGFHTDLNFLTVHGASRYPGLFIWLRDGRRIAVRIPRGCILLQAGTQLEHLTGGAVRAGFHEVVCVPEALEAARRAGARPPGLARLLHRV</sequence>
<dbReference type="InterPro" id="IPR027443">
    <property type="entry name" value="IPNS-like_sf"/>
</dbReference>
<accession>A0AAD9MH32</accession>
<dbReference type="EMBL" id="JASFZW010000005">
    <property type="protein sequence ID" value="KAK2077909.1"/>
    <property type="molecule type" value="Genomic_DNA"/>
</dbReference>
<dbReference type="AlphaFoldDB" id="A0AAD9MH32"/>
<reference evidence="1" key="1">
    <citation type="submission" date="2021-01" db="EMBL/GenBank/DDBJ databases">
        <authorList>
            <person name="Eckstrom K.M.E."/>
        </authorList>
    </citation>
    <scope>NUCLEOTIDE SEQUENCE</scope>
    <source>
        <strain evidence="1">UVCC 0001</strain>
    </source>
</reference>
<proteinExistence type="predicted"/>
<dbReference type="Gene3D" id="2.60.120.330">
    <property type="entry name" value="B-lactam Antibiotic, Isopenicillin N Synthase, Chain"/>
    <property type="match status" value="1"/>
</dbReference>
<comment type="caution">
    <text evidence="1">The sequence shown here is derived from an EMBL/GenBank/DDBJ whole genome shotgun (WGS) entry which is preliminary data.</text>
</comment>
<name>A0AAD9MH32_PROWI</name>
<keyword evidence="2" id="KW-1185">Reference proteome</keyword>
<dbReference type="SUPFAM" id="SSF51197">
    <property type="entry name" value="Clavaminate synthase-like"/>
    <property type="match status" value="1"/>
</dbReference>
<evidence type="ECO:0008006" key="3">
    <source>
        <dbReference type="Google" id="ProtNLM"/>
    </source>
</evidence>
<protein>
    <recommendedName>
        <fullName evidence="3">Isopenicillin N synthase-like Fe(2+) 2OG dioxygenase domain-containing protein</fullName>
    </recommendedName>
</protein>
<evidence type="ECO:0000313" key="1">
    <source>
        <dbReference type="EMBL" id="KAK2077909.1"/>
    </source>
</evidence>
<gene>
    <name evidence="1" type="ORF">QBZ16_003777</name>
</gene>
<dbReference type="Proteomes" id="UP001255856">
    <property type="component" value="Unassembled WGS sequence"/>
</dbReference>